<dbReference type="CDD" id="cd01983">
    <property type="entry name" value="SIMIBI"/>
    <property type="match status" value="1"/>
</dbReference>
<name>A0A7J4JVF9_9ARCH</name>
<dbReference type="AlphaFoldDB" id="A0A7J4JVF9"/>
<protein>
    <submittedName>
        <fullName evidence="1">GTPase</fullName>
    </submittedName>
</protein>
<organism evidence="1 2">
    <name type="scientific">Candidatus Iainarchaeum sp</name>
    <dbReference type="NCBI Taxonomy" id="3101447"/>
    <lineage>
        <taxon>Archaea</taxon>
        <taxon>Candidatus Iainarchaeota</taxon>
        <taxon>Candidatus Iainarchaeia</taxon>
        <taxon>Candidatus Iainarchaeales</taxon>
        <taxon>Candidatus Iainarchaeaceae</taxon>
        <taxon>Candidatus Iainarchaeum</taxon>
    </lineage>
</organism>
<dbReference type="Gene3D" id="3.40.50.300">
    <property type="entry name" value="P-loop containing nucleotide triphosphate hydrolases"/>
    <property type="match status" value="1"/>
</dbReference>
<dbReference type="InterPro" id="IPR053199">
    <property type="entry name" value="cDPG_synthetase-like"/>
</dbReference>
<dbReference type="SUPFAM" id="SSF52540">
    <property type="entry name" value="P-loop containing nucleoside triphosphate hydrolases"/>
    <property type="match status" value="1"/>
</dbReference>
<reference evidence="2" key="1">
    <citation type="journal article" date="2020" name="bioRxiv">
        <title>A rank-normalized archaeal taxonomy based on genome phylogeny resolves widespread incomplete and uneven classifications.</title>
        <authorList>
            <person name="Rinke C."/>
            <person name="Chuvochina M."/>
            <person name="Mussig A.J."/>
            <person name="Chaumeil P.-A."/>
            <person name="Waite D.W."/>
            <person name="Whitman W.B."/>
            <person name="Parks D.H."/>
            <person name="Hugenholtz P."/>
        </authorList>
    </citation>
    <scope>NUCLEOTIDE SEQUENCE [LARGE SCALE GENOMIC DNA]</scope>
</reference>
<evidence type="ECO:0000313" key="1">
    <source>
        <dbReference type="EMBL" id="HIH21762.1"/>
    </source>
</evidence>
<dbReference type="Proteomes" id="UP000590964">
    <property type="component" value="Unassembled WGS sequence"/>
</dbReference>
<dbReference type="CDD" id="cd00133">
    <property type="entry name" value="PTS_IIB"/>
    <property type="match status" value="1"/>
</dbReference>
<evidence type="ECO:0000313" key="2">
    <source>
        <dbReference type="Proteomes" id="UP000590964"/>
    </source>
</evidence>
<dbReference type="EMBL" id="DUFW01000066">
    <property type="protein sequence ID" value="HIH21762.1"/>
    <property type="molecule type" value="Genomic_DNA"/>
</dbReference>
<dbReference type="InterPro" id="IPR027417">
    <property type="entry name" value="P-loop_NTPase"/>
</dbReference>
<dbReference type="Gene3D" id="3.40.50.720">
    <property type="entry name" value="NAD(P)-binding Rossmann-like Domain"/>
    <property type="match status" value="1"/>
</dbReference>
<comment type="caution">
    <text evidence="1">The sequence shown here is derived from an EMBL/GenBank/DDBJ whole genome shotgun (WGS) entry which is preliminary data.</text>
</comment>
<dbReference type="PANTHER" id="PTHR42869">
    <property type="entry name" value="SLL0572 PROTEIN"/>
    <property type="match status" value="1"/>
</dbReference>
<proteinExistence type="predicted"/>
<accession>A0A7J4JVF9</accession>
<dbReference type="PANTHER" id="PTHR42869:SF1">
    <property type="entry name" value="SLL0572 PROTEIN"/>
    <property type="match status" value="1"/>
</dbReference>
<sequence length="441" mass="49174">MPQSRKNTLIMGAAGRDFHNFNVHYRKNPAYNVVAFTAAQIPGIANRSYPAKLSGRLYPKGIPIFPESRLAELIKKFHVKEVVFAYSDVSHLEVMHKASLCLSCRASFTLLGPEETALESKKPVIAVCAVRTGSGKSQTTRKIAKLLKNAGKKVAIVRHPMPYGNLEKQVCQKFASFKDLKKQNCTIEEREEYEPLVKEGFTVFAGVDYEKILAKAEREADVIIFDGGNNDLPFFKTNLHITVLDPLRQGHETSYHPGEANLRMADVLLINKMNSASFKAVQRLVESARLANPKAIILKANSELHSEGIEKIRGKRVIAVEDGPSVTHGGLPFGVATLMAKRQKAKLVSVERNASGSLRQTFQKFKHLHNVLPAMGYSKQQLRELQQAINSTKADFVISGTPIDLRRILRINKPIIHVSYELKELGKPNLKDVLRGFGFLK</sequence>
<gene>
    <name evidence="1" type="ORF">HA222_03855</name>
</gene>